<organism evidence="2 3">
    <name type="scientific">Spirosoma profusum</name>
    <dbReference type="NCBI Taxonomy" id="2771354"/>
    <lineage>
        <taxon>Bacteria</taxon>
        <taxon>Pseudomonadati</taxon>
        <taxon>Bacteroidota</taxon>
        <taxon>Cytophagia</taxon>
        <taxon>Cytophagales</taxon>
        <taxon>Cytophagaceae</taxon>
        <taxon>Spirosoma</taxon>
    </lineage>
</organism>
<evidence type="ECO:0000313" key="2">
    <source>
        <dbReference type="EMBL" id="MBD2702894.1"/>
    </source>
</evidence>
<keyword evidence="3" id="KW-1185">Reference proteome</keyword>
<keyword evidence="1" id="KW-1133">Transmembrane helix</keyword>
<dbReference type="Proteomes" id="UP000598820">
    <property type="component" value="Unassembled WGS sequence"/>
</dbReference>
<proteinExistence type="predicted"/>
<evidence type="ECO:0000313" key="3">
    <source>
        <dbReference type="Proteomes" id="UP000598820"/>
    </source>
</evidence>
<name>A0A926XY21_9BACT</name>
<feature type="transmembrane region" description="Helical" evidence="1">
    <location>
        <begin position="163"/>
        <end position="180"/>
    </location>
</feature>
<feature type="transmembrane region" description="Helical" evidence="1">
    <location>
        <begin position="136"/>
        <end position="156"/>
    </location>
</feature>
<protein>
    <submittedName>
        <fullName evidence="2">Uncharacterized protein</fullName>
    </submittedName>
</protein>
<keyword evidence="1" id="KW-0472">Membrane</keyword>
<dbReference type="EMBL" id="JACWZY010000018">
    <property type="protein sequence ID" value="MBD2702894.1"/>
    <property type="molecule type" value="Genomic_DNA"/>
</dbReference>
<sequence length="182" mass="21086">MCFKIIRAAPLTLFLAFVCLSIVYGQFMNGVSSYFKTPNGNIICDEHEVSSCVNASVGELGKWYFYKDRIIGTSDSGYFILNESNIRDSVYTTHSETEWLTQLERQNLKPVLWTKWYTMDDGSWGESEQSEFGKHWTFYSLSCVTLLIGFLMYRSTESYNKKIFVYGFCLLAGFRVWLFLSV</sequence>
<comment type="caution">
    <text evidence="2">The sequence shown here is derived from an EMBL/GenBank/DDBJ whole genome shotgun (WGS) entry which is preliminary data.</text>
</comment>
<dbReference type="AlphaFoldDB" id="A0A926XY21"/>
<gene>
    <name evidence="2" type="ORF">IC229_19765</name>
</gene>
<dbReference type="RefSeq" id="WP_190888744.1">
    <property type="nucleotide sequence ID" value="NZ_JACWZY010000018.1"/>
</dbReference>
<evidence type="ECO:0000256" key="1">
    <source>
        <dbReference type="SAM" id="Phobius"/>
    </source>
</evidence>
<keyword evidence="1" id="KW-0812">Transmembrane</keyword>
<reference evidence="2" key="1">
    <citation type="submission" date="2020-09" db="EMBL/GenBank/DDBJ databases">
        <authorList>
            <person name="Kim M.K."/>
        </authorList>
    </citation>
    <scope>NUCLEOTIDE SEQUENCE</scope>
    <source>
        <strain evidence="2">BT702</strain>
    </source>
</reference>
<accession>A0A926XY21</accession>